<comment type="caution">
    <text evidence="1">The sequence shown here is derived from an EMBL/GenBank/DDBJ whole genome shotgun (WGS) entry which is preliminary data.</text>
</comment>
<sequence>MAPPSSLLTHPPPSYFNLPFPSRRPSFCSPPPPPPLFPSPRTSPDPRAYASPSPLLCRCRHGKDGDDSAWGNDGPLARLGIGVMELLKSAGRVIGFGDGEWEEEEGEKKTEVVVEEEGEWDWERWKKHFVEIDEQELLISLLKSQLSHAVLSEEYEEAGRLKVAIAAASTSDTVGRAMFYLKRAIEEERYHDAALVRDDAGAGLVGWWAGTSQDTYDPYGIIVRITAEHGRYVARSYSPRQLATASSGVPLFELFLKVNKKGEYQQQAVYLKWREVSSQTSPFESSNALRSTSNLYPGDSTEEKSDIIITTVEEESDSNDREDTADFSEEIPSFQNILRDIVPGVKVKVIKVTAPGKVDRDLIAKVIEDMMDEEEQDNETDADNLEAEDEDKSESDREKEEIELDAGPDILENEGQNEFAVKVVMGGLIQKLSSNMPAKDLIRIPAKLEKRGLSSFSFSMVQKPSSLDSGRRKRFTSDKEEKLRNQRSIDQVVFDLTKLIGGEKIPVKVLKDVGELISLTLSQAHSHRSLSESTLFNRIDILDSLDPLSGLYIGAHGIYTSEVIHLKRKFGQWKEDKRKKDPKDVCFYEYVEAVKLTGDRYVPAGKVAFRAKIGKSYQLPHKGIIPEELGVIARYRGQGRLAEPGFRNPRWVDGELVILDGKYIRGGPVVGFVYWAPEYHFLVFFNRLRLQE</sequence>
<evidence type="ECO:0000313" key="2">
    <source>
        <dbReference type="Proteomes" id="UP001057402"/>
    </source>
</evidence>
<protein>
    <submittedName>
        <fullName evidence="1">Uncharacterized protein</fullName>
    </submittedName>
</protein>
<dbReference type="Proteomes" id="UP001057402">
    <property type="component" value="Chromosome 7"/>
</dbReference>
<gene>
    <name evidence="1" type="ORF">MLD38_026715</name>
</gene>
<dbReference type="EMBL" id="CM042886">
    <property type="protein sequence ID" value="KAI4342054.1"/>
    <property type="molecule type" value="Genomic_DNA"/>
</dbReference>
<keyword evidence="2" id="KW-1185">Reference proteome</keyword>
<evidence type="ECO:0000313" key="1">
    <source>
        <dbReference type="EMBL" id="KAI4342054.1"/>
    </source>
</evidence>
<proteinExistence type="predicted"/>
<accession>A0ACB9P2Y6</accession>
<reference evidence="2" key="1">
    <citation type="journal article" date="2023" name="Front. Plant Sci.">
        <title>Chromosomal-level genome assembly of Melastoma candidum provides insights into trichome evolution.</title>
        <authorList>
            <person name="Zhong Y."/>
            <person name="Wu W."/>
            <person name="Sun C."/>
            <person name="Zou P."/>
            <person name="Liu Y."/>
            <person name="Dai S."/>
            <person name="Zhou R."/>
        </authorList>
    </citation>
    <scope>NUCLEOTIDE SEQUENCE [LARGE SCALE GENOMIC DNA]</scope>
</reference>
<name>A0ACB9P2Y6_9MYRT</name>
<organism evidence="1 2">
    <name type="scientific">Melastoma candidum</name>
    <dbReference type="NCBI Taxonomy" id="119954"/>
    <lineage>
        <taxon>Eukaryota</taxon>
        <taxon>Viridiplantae</taxon>
        <taxon>Streptophyta</taxon>
        <taxon>Embryophyta</taxon>
        <taxon>Tracheophyta</taxon>
        <taxon>Spermatophyta</taxon>
        <taxon>Magnoliopsida</taxon>
        <taxon>eudicotyledons</taxon>
        <taxon>Gunneridae</taxon>
        <taxon>Pentapetalae</taxon>
        <taxon>rosids</taxon>
        <taxon>malvids</taxon>
        <taxon>Myrtales</taxon>
        <taxon>Melastomataceae</taxon>
        <taxon>Melastomatoideae</taxon>
        <taxon>Melastomateae</taxon>
        <taxon>Melastoma</taxon>
    </lineage>
</organism>